<accession>A0A6B0UQ32</accession>
<protein>
    <submittedName>
        <fullName evidence="2">Putative secreted protein</fullName>
    </submittedName>
</protein>
<name>A0A6B0UQ32_IXORI</name>
<keyword evidence="1" id="KW-0732">Signal</keyword>
<sequence length="125" mass="13934">MRIWSSFGCLALLRTQVGCSAWCPAGMLRIKLFGCHQLGLSILNWLMQAVHMLFLIPVFRDHIALIPMELCRAGFIVGAASSRHVSFVFWSKYGCNLQSRRRDSAKIASKILDNGARHATNGSIL</sequence>
<dbReference type="AlphaFoldDB" id="A0A6B0UQ32"/>
<feature type="signal peptide" evidence="1">
    <location>
        <begin position="1"/>
        <end position="21"/>
    </location>
</feature>
<evidence type="ECO:0000256" key="1">
    <source>
        <dbReference type="SAM" id="SignalP"/>
    </source>
</evidence>
<organism evidence="2">
    <name type="scientific">Ixodes ricinus</name>
    <name type="common">Common tick</name>
    <name type="synonym">Acarus ricinus</name>
    <dbReference type="NCBI Taxonomy" id="34613"/>
    <lineage>
        <taxon>Eukaryota</taxon>
        <taxon>Metazoa</taxon>
        <taxon>Ecdysozoa</taxon>
        <taxon>Arthropoda</taxon>
        <taxon>Chelicerata</taxon>
        <taxon>Arachnida</taxon>
        <taxon>Acari</taxon>
        <taxon>Parasitiformes</taxon>
        <taxon>Ixodida</taxon>
        <taxon>Ixodoidea</taxon>
        <taxon>Ixodidae</taxon>
        <taxon>Ixodinae</taxon>
        <taxon>Ixodes</taxon>
    </lineage>
</organism>
<dbReference type="EMBL" id="GIFC01009673">
    <property type="protein sequence ID" value="MXU91756.1"/>
    <property type="molecule type" value="Transcribed_RNA"/>
</dbReference>
<feature type="chain" id="PRO_5025685989" evidence="1">
    <location>
        <begin position="22"/>
        <end position="125"/>
    </location>
</feature>
<proteinExistence type="predicted"/>
<reference evidence="2" key="1">
    <citation type="submission" date="2019-12" db="EMBL/GenBank/DDBJ databases">
        <title>An insight into the sialome of adult female Ixodes ricinus ticks feeding for 6 days.</title>
        <authorList>
            <person name="Perner J."/>
            <person name="Ribeiro J.M.C."/>
        </authorList>
    </citation>
    <scope>NUCLEOTIDE SEQUENCE</scope>
    <source>
        <strain evidence="2">Semi-engorged</strain>
        <tissue evidence="2">Salivary glands</tissue>
    </source>
</reference>
<evidence type="ECO:0000313" key="2">
    <source>
        <dbReference type="EMBL" id="MXU91756.1"/>
    </source>
</evidence>